<proteinExistence type="predicted"/>
<sequence>MKRKSVWVIIISIIAIVGCAAYLLTRPHQSPDNEQAKNSSQKDGLIIKKKKTDTSSNQESSSQSNSQTKSENNYSSEVWMLMGYMAYAHDNYVESRHIRNNADLVKDVGEDLGDGALKAVKTDEDSYHLTNKFGSVDVTVEDDDVKVTGDGSTFTAKSELKETFSSYFSQIKAMSKNISSDN</sequence>
<dbReference type="AlphaFoldDB" id="A0A9E2KQE0"/>
<dbReference type="Proteomes" id="UP000823844">
    <property type="component" value="Unassembled WGS sequence"/>
</dbReference>
<keyword evidence="2" id="KW-1133">Transmembrane helix</keyword>
<protein>
    <recommendedName>
        <fullName evidence="5">Lipoprotein</fullName>
    </recommendedName>
</protein>
<keyword evidence="2" id="KW-0472">Membrane</keyword>
<organism evidence="3 4">
    <name type="scientific">Candidatus Lactobacillus pullistercoris</name>
    <dbReference type="NCBI Taxonomy" id="2838636"/>
    <lineage>
        <taxon>Bacteria</taxon>
        <taxon>Bacillati</taxon>
        <taxon>Bacillota</taxon>
        <taxon>Bacilli</taxon>
        <taxon>Lactobacillales</taxon>
        <taxon>Lactobacillaceae</taxon>
        <taxon>Lactobacillus</taxon>
    </lineage>
</organism>
<feature type="region of interest" description="Disordered" evidence="1">
    <location>
        <begin position="29"/>
        <end position="72"/>
    </location>
</feature>
<reference evidence="3" key="1">
    <citation type="journal article" date="2021" name="PeerJ">
        <title>Extensive microbial diversity within the chicken gut microbiome revealed by metagenomics and culture.</title>
        <authorList>
            <person name="Gilroy R."/>
            <person name="Ravi A."/>
            <person name="Getino M."/>
            <person name="Pursley I."/>
            <person name="Horton D.L."/>
            <person name="Alikhan N.F."/>
            <person name="Baker D."/>
            <person name="Gharbi K."/>
            <person name="Hall N."/>
            <person name="Watson M."/>
            <person name="Adriaenssens E.M."/>
            <person name="Foster-Nyarko E."/>
            <person name="Jarju S."/>
            <person name="Secka A."/>
            <person name="Antonio M."/>
            <person name="Oren A."/>
            <person name="Chaudhuri R.R."/>
            <person name="La Ragione R."/>
            <person name="Hildebrand F."/>
            <person name="Pallen M.J."/>
        </authorList>
    </citation>
    <scope>NUCLEOTIDE SEQUENCE</scope>
    <source>
        <strain evidence="3">F6-686</strain>
    </source>
</reference>
<evidence type="ECO:0000256" key="2">
    <source>
        <dbReference type="SAM" id="Phobius"/>
    </source>
</evidence>
<dbReference type="EMBL" id="JAHLFT010000001">
    <property type="protein sequence ID" value="MBU3827572.1"/>
    <property type="molecule type" value="Genomic_DNA"/>
</dbReference>
<gene>
    <name evidence="3" type="ORF">H9806_00040</name>
</gene>
<evidence type="ECO:0000313" key="4">
    <source>
        <dbReference type="Proteomes" id="UP000823844"/>
    </source>
</evidence>
<evidence type="ECO:0008006" key="5">
    <source>
        <dbReference type="Google" id="ProtNLM"/>
    </source>
</evidence>
<keyword evidence="2" id="KW-0812">Transmembrane</keyword>
<evidence type="ECO:0000256" key="1">
    <source>
        <dbReference type="SAM" id="MobiDB-lite"/>
    </source>
</evidence>
<feature type="compositionally biased region" description="Low complexity" evidence="1">
    <location>
        <begin position="54"/>
        <end position="72"/>
    </location>
</feature>
<dbReference type="PROSITE" id="PS51257">
    <property type="entry name" value="PROKAR_LIPOPROTEIN"/>
    <property type="match status" value="1"/>
</dbReference>
<feature type="transmembrane region" description="Helical" evidence="2">
    <location>
        <begin position="6"/>
        <end position="25"/>
    </location>
</feature>
<reference evidence="3" key="2">
    <citation type="submission" date="2021-04" db="EMBL/GenBank/DDBJ databases">
        <authorList>
            <person name="Gilroy R."/>
        </authorList>
    </citation>
    <scope>NUCLEOTIDE SEQUENCE</scope>
    <source>
        <strain evidence="3">F6-686</strain>
    </source>
</reference>
<accession>A0A9E2KQE0</accession>
<name>A0A9E2KQE0_9LACO</name>
<evidence type="ECO:0000313" key="3">
    <source>
        <dbReference type="EMBL" id="MBU3827572.1"/>
    </source>
</evidence>
<comment type="caution">
    <text evidence="3">The sequence shown here is derived from an EMBL/GenBank/DDBJ whole genome shotgun (WGS) entry which is preliminary data.</text>
</comment>